<evidence type="ECO:0000313" key="2">
    <source>
        <dbReference type="Proteomes" id="UP000294614"/>
    </source>
</evidence>
<accession>A0A4V2PS15</accession>
<gene>
    <name evidence="1" type="ORF">C8D98_1842</name>
</gene>
<dbReference type="RefSeq" id="WP_165871258.1">
    <property type="nucleotide sequence ID" value="NZ_SMGG01000004.1"/>
</dbReference>
<dbReference type="Proteomes" id="UP000294614">
    <property type="component" value="Unassembled WGS sequence"/>
</dbReference>
<evidence type="ECO:0000313" key="1">
    <source>
        <dbReference type="EMBL" id="TCK60961.1"/>
    </source>
</evidence>
<proteinExistence type="predicted"/>
<keyword evidence="2" id="KW-1185">Reference proteome</keyword>
<name>A0A4V2PS15_9BACT</name>
<dbReference type="AlphaFoldDB" id="A0A4V2PS15"/>
<reference evidence="1 2" key="1">
    <citation type="submission" date="2019-03" db="EMBL/GenBank/DDBJ databases">
        <title>Genomic Encyclopedia of Type Strains, Phase IV (KMG-IV): sequencing the most valuable type-strain genomes for metagenomic binning, comparative biology and taxonomic classification.</title>
        <authorList>
            <person name="Goeker M."/>
        </authorList>
    </citation>
    <scope>NUCLEOTIDE SEQUENCE [LARGE SCALE GENOMIC DNA]</scope>
    <source>
        <strain evidence="1 2">DSM 24984</strain>
    </source>
</reference>
<protein>
    <submittedName>
        <fullName evidence="1">Uncharacterized protein</fullName>
    </submittedName>
</protein>
<dbReference type="EMBL" id="SMGG01000004">
    <property type="protein sequence ID" value="TCK60961.1"/>
    <property type="molecule type" value="Genomic_DNA"/>
</dbReference>
<sequence length="80" mass="8863">MPRARRFLIILSILTAFTAAETIVFTALLSPDSEALAEKQAFTALTDRYLPAVYSEYTHKPLPDEPFAPDTNLSSAVYGR</sequence>
<comment type="caution">
    <text evidence="1">The sequence shown here is derived from an EMBL/GenBank/DDBJ whole genome shotgun (WGS) entry which is preliminary data.</text>
</comment>
<organism evidence="1 2">
    <name type="scientific">Seleniivibrio woodruffii</name>
    <dbReference type="NCBI Taxonomy" id="1078050"/>
    <lineage>
        <taxon>Bacteria</taxon>
        <taxon>Pseudomonadati</taxon>
        <taxon>Deferribacterota</taxon>
        <taxon>Deferribacteres</taxon>
        <taxon>Deferribacterales</taxon>
        <taxon>Geovibrionaceae</taxon>
        <taxon>Seleniivibrio</taxon>
    </lineage>
</organism>